<gene>
    <name evidence="2" type="ORF">J4215_02585</name>
</gene>
<keyword evidence="1" id="KW-0472">Membrane</keyword>
<dbReference type="Proteomes" id="UP000675968">
    <property type="component" value="Unassembled WGS sequence"/>
</dbReference>
<organism evidence="2 3">
    <name type="scientific">Candidatus Iainarchaeum sp</name>
    <dbReference type="NCBI Taxonomy" id="3101447"/>
    <lineage>
        <taxon>Archaea</taxon>
        <taxon>Candidatus Iainarchaeota</taxon>
        <taxon>Candidatus Iainarchaeia</taxon>
        <taxon>Candidatus Iainarchaeales</taxon>
        <taxon>Candidatus Iainarchaeaceae</taxon>
        <taxon>Candidatus Iainarchaeum</taxon>
    </lineage>
</organism>
<evidence type="ECO:0000313" key="2">
    <source>
        <dbReference type="EMBL" id="MBS3061447.1"/>
    </source>
</evidence>
<reference evidence="2" key="1">
    <citation type="submission" date="2021-03" db="EMBL/GenBank/DDBJ databases">
        <authorList>
            <person name="Jaffe A."/>
        </authorList>
    </citation>
    <scope>NUCLEOTIDE SEQUENCE</scope>
    <source>
        <strain evidence="2">RIFCSPLOWO2_01_FULL_AR10_48_17</strain>
    </source>
</reference>
<protein>
    <submittedName>
        <fullName evidence="2">Uncharacterized protein</fullName>
    </submittedName>
</protein>
<dbReference type="EMBL" id="JAGVWC010000009">
    <property type="protein sequence ID" value="MBS3061447.1"/>
    <property type="molecule type" value="Genomic_DNA"/>
</dbReference>
<sequence>MRFWSGIGLGSGVLLAFFLVFQTVAAGNIDFAANELASLSWACKSPGISCGPAGSYNCSGGITNDVTSCNDTANQICKAYNDGTWFATGAYWGTGTTRTMFGHPGLDNCYRRTYRLTLSGWVPNEWVPYPKSDNGTYIGVEVGCWPPLDSVQPFLPAMTCGSCLVSFSCAQCNNECTAGATRCSGSSAQVCSANSNGCLSWQNVANCGAASCGAGGTRYCNAAGDVVQDQTCSGGCNNGSCVGDWTNSQLVSNCSPGTTYSAWSAPYCKPGDLTKTYHTRDVLTKGCRGAPGTCFTDNSEEEAVANNCSASQVCYSGACVDVVCNASVAPTPILRNNSSTYTGAYQGFVAKPGTGPATLNCGNNSYASIGCTDPVGTNGTCTADCAYPTAGTFTTSSFLLSSNGYSATCAAQNVCVYNTCADMPGRCGNVPLGCGQFDPACNNCTAGTEACVNTDCRVISCNVSSQSPITPQSTSTISIGYTGFASKPAGSIPCGTIPQSSATLNCTNPNANGDGTCTATCGPFFTVGNYSTQSFGLSNGESNAACASSVVEVGGVSGTVSIFIRTLNGKGEDVSQFAKKDTINVVIDVVNNTSNPIGGPGNDLSVSFLTKEENLKKRINVGFSAGANSAINIDSGSEDVDLKPLDLSDGIFLLRVAIPTEGANFSREYVAEIPFETRRFEESTGEKLFLQATPFSSQKYISVLDIQASAVPETNVIGAALVGLLALAFVFGSRQKKRVFLVLRPKGQ</sequence>
<accession>A0A8T4L4H5</accession>
<dbReference type="AlphaFoldDB" id="A0A8T4L4H5"/>
<comment type="caution">
    <text evidence="2">The sequence shown here is derived from an EMBL/GenBank/DDBJ whole genome shotgun (WGS) entry which is preliminary data.</text>
</comment>
<evidence type="ECO:0000313" key="3">
    <source>
        <dbReference type="Proteomes" id="UP000675968"/>
    </source>
</evidence>
<keyword evidence="1" id="KW-1133">Transmembrane helix</keyword>
<name>A0A8T4L4H5_9ARCH</name>
<keyword evidence="1" id="KW-0812">Transmembrane</keyword>
<feature type="transmembrane region" description="Helical" evidence="1">
    <location>
        <begin position="716"/>
        <end position="734"/>
    </location>
</feature>
<proteinExistence type="predicted"/>
<reference evidence="2" key="2">
    <citation type="submission" date="2021-05" db="EMBL/GenBank/DDBJ databases">
        <title>Protein family content uncovers lineage relationships and bacterial pathway maintenance mechanisms in DPANN archaea.</title>
        <authorList>
            <person name="Castelle C.J."/>
            <person name="Meheust R."/>
            <person name="Jaffe A.L."/>
            <person name="Seitz K."/>
            <person name="Gong X."/>
            <person name="Baker B.J."/>
            <person name="Banfield J.F."/>
        </authorList>
    </citation>
    <scope>NUCLEOTIDE SEQUENCE</scope>
    <source>
        <strain evidence="2">RIFCSPLOWO2_01_FULL_AR10_48_17</strain>
    </source>
</reference>
<evidence type="ECO:0000256" key="1">
    <source>
        <dbReference type="SAM" id="Phobius"/>
    </source>
</evidence>